<accession>A0A832T268</accession>
<evidence type="ECO:0000313" key="1">
    <source>
        <dbReference type="EMBL" id="HII46339.1"/>
    </source>
</evidence>
<dbReference type="InterPro" id="IPR012490">
    <property type="entry name" value="PaRep2a"/>
</dbReference>
<dbReference type="Pfam" id="PF07903">
    <property type="entry name" value="PaRep2a"/>
    <property type="match status" value="1"/>
</dbReference>
<dbReference type="Proteomes" id="UP000651120">
    <property type="component" value="Unassembled WGS sequence"/>
</dbReference>
<name>A0A832T268_9CREN</name>
<gene>
    <name evidence="1" type="ORF">HA333_02440</name>
</gene>
<dbReference type="EMBL" id="DUJP01000011">
    <property type="protein sequence ID" value="HII46339.1"/>
    <property type="molecule type" value="Genomic_DNA"/>
</dbReference>
<protein>
    <submittedName>
        <fullName evidence="1">PaRep2a protein</fullName>
    </submittedName>
</protein>
<organism evidence="1 2">
    <name type="scientific">Pyrobaculum aerophilum</name>
    <dbReference type="NCBI Taxonomy" id="13773"/>
    <lineage>
        <taxon>Archaea</taxon>
        <taxon>Thermoproteota</taxon>
        <taxon>Thermoprotei</taxon>
        <taxon>Thermoproteales</taxon>
        <taxon>Thermoproteaceae</taxon>
        <taxon>Pyrobaculum</taxon>
    </lineage>
</organism>
<comment type="caution">
    <text evidence="1">The sequence shown here is derived from an EMBL/GenBank/DDBJ whole genome shotgun (WGS) entry which is preliminary data.</text>
</comment>
<sequence length="85" mass="9717">MFHARGLLRLRRSGGRGGGGRLFPLRPPLRHVFSLKRAFRWHGEWMGRALSCFVTERGDVQMGKLEVEIYSEGGSRRIKAPRLTP</sequence>
<evidence type="ECO:0000313" key="2">
    <source>
        <dbReference type="Proteomes" id="UP000651120"/>
    </source>
</evidence>
<dbReference type="AlphaFoldDB" id="A0A832T268"/>
<proteinExistence type="predicted"/>
<reference evidence="1" key="1">
    <citation type="journal article" date="2020" name="bioRxiv">
        <title>A rank-normalized archaeal taxonomy based on genome phylogeny resolves widespread incomplete and uneven classifications.</title>
        <authorList>
            <person name="Rinke C."/>
            <person name="Chuvochina M."/>
            <person name="Mussig A.J."/>
            <person name="Chaumeil P.-A."/>
            <person name="Waite D.W."/>
            <person name="Whitman W.B."/>
            <person name="Parks D.H."/>
            <person name="Hugenholtz P."/>
        </authorList>
    </citation>
    <scope>NUCLEOTIDE SEQUENCE</scope>
    <source>
        <strain evidence="1">UBA8839</strain>
    </source>
</reference>